<feature type="transmembrane region" description="Helical" evidence="8">
    <location>
        <begin position="91"/>
        <end position="112"/>
    </location>
</feature>
<dbReference type="Pfam" id="PF13231">
    <property type="entry name" value="PMT_2"/>
    <property type="match status" value="1"/>
</dbReference>
<keyword evidence="2" id="KW-1003">Cell membrane</keyword>
<keyword evidence="3" id="KW-0328">Glycosyltransferase</keyword>
<keyword evidence="5 8" id="KW-0812">Transmembrane</keyword>
<feature type="transmembrane region" description="Helical" evidence="8">
    <location>
        <begin position="214"/>
        <end position="235"/>
    </location>
</feature>
<protein>
    <submittedName>
        <fullName evidence="10">Glycosyltransferase family 39 protein</fullName>
    </submittedName>
</protein>
<dbReference type="PANTHER" id="PTHR33908:SF3">
    <property type="entry name" value="UNDECAPRENYL PHOSPHATE-ALPHA-4-AMINO-4-DEOXY-L-ARABINOSE ARABINOSYL TRANSFERASE"/>
    <property type="match status" value="1"/>
</dbReference>
<comment type="subcellular location">
    <subcellularLocation>
        <location evidence="1">Cell membrane</location>
        <topology evidence="1">Multi-pass membrane protein</topology>
    </subcellularLocation>
</comment>
<proteinExistence type="predicted"/>
<dbReference type="EMBL" id="CP049362">
    <property type="protein sequence ID" value="QXX80637.1"/>
    <property type="molecule type" value="Genomic_DNA"/>
</dbReference>
<dbReference type="Proteomes" id="UP000826050">
    <property type="component" value="Chromosome"/>
</dbReference>
<evidence type="ECO:0000256" key="3">
    <source>
        <dbReference type="ARBA" id="ARBA00022676"/>
    </source>
</evidence>
<evidence type="ECO:0000256" key="8">
    <source>
        <dbReference type="SAM" id="Phobius"/>
    </source>
</evidence>
<evidence type="ECO:0000256" key="7">
    <source>
        <dbReference type="ARBA" id="ARBA00023136"/>
    </source>
</evidence>
<accession>A0ABX8SZW6</accession>
<name>A0ABX8SZW6_9BURK</name>
<feature type="transmembrane region" description="Helical" evidence="8">
    <location>
        <begin position="147"/>
        <end position="163"/>
    </location>
</feature>
<feature type="transmembrane region" description="Helical" evidence="8">
    <location>
        <begin position="268"/>
        <end position="287"/>
    </location>
</feature>
<evidence type="ECO:0000256" key="6">
    <source>
        <dbReference type="ARBA" id="ARBA00022989"/>
    </source>
</evidence>
<keyword evidence="11" id="KW-1185">Reference proteome</keyword>
<gene>
    <name evidence="10" type="ORF">FE795_03015</name>
</gene>
<feature type="transmembrane region" description="Helical" evidence="8">
    <location>
        <begin position="357"/>
        <end position="380"/>
    </location>
</feature>
<feature type="transmembrane region" description="Helical" evidence="8">
    <location>
        <begin position="299"/>
        <end position="320"/>
    </location>
</feature>
<dbReference type="PANTHER" id="PTHR33908">
    <property type="entry name" value="MANNOSYLTRANSFERASE YKCB-RELATED"/>
    <property type="match status" value="1"/>
</dbReference>
<keyword evidence="4" id="KW-0808">Transferase</keyword>
<dbReference type="InterPro" id="IPR038731">
    <property type="entry name" value="RgtA/B/C-like"/>
</dbReference>
<keyword evidence="6 8" id="KW-1133">Transmembrane helix</keyword>
<evidence type="ECO:0000256" key="5">
    <source>
        <dbReference type="ARBA" id="ARBA00022692"/>
    </source>
</evidence>
<evidence type="ECO:0000256" key="1">
    <source>
        <dbReference type="ARBA" id="ARBA00004651"/>
    </source>
</evidence>
<evidence type="ECO:0000259" key="9">
    <source>
        <dbReference type="Pfam" id="PF13231"/>
    </source>
</evidence>
<keyword evidence="7 8" id="KW-0472">Membrane</keyword>
<evidence type="ECO:0000256" key="2">
    <source>
        <dbReference type="ARBA" id="ARBA00022475"/>
    </source>
</evidence>
<feature type="transmembrane region" description="Helical" evidence="8">
    <location>
        <begin position="326"/>
        <end position="345"/>
    </location>
</feature>
<dbReference type="InterPro" id="IPR050297">
    <property type="entry name" value="LipidA_mod_glycosyltrf_83"/>
</dbReference>
<sequence length="535" mass="59708">MACWLRRGVERLGTLPSAWVGLLALLWFALTLGVYPLLIPDEGRYVGVALSMLESGDYLVPRLDGLPFFHKPPLHYWLTALSLKVLGVNFVGARLVPALMAALLIAGMHAFLKRHASRQHAAWTALILTSSPLLFGASHYANLDMTVAALISSCVLLGAHAALQMEQGRAYRLALMGLYVMAGLAFLAKGLIGILIPGGVLVFWLLGRGQWRVLLRLFSWTGLGLLALVATPWMWVMQARYPGFFDYYIVYQHFQRFLETGFNNPQPFWFYFALMPVATLGWTPFLFRRGRGADHTPDGLGAVRGLMLSALLTVLIFFSIPTSKLLGYVLPAMGPWAFFLADGLIRQSQREGEAKVARFAVGSVAVCLTVCLVAVLTMVLRPQVNSQALGRVLAAQYHKGDRIVYLNDYRYDLGFYVPGMSNVSVMGRWDDPEIMHTDSWRKELVEAARFEPHRGAQILIDRPTLRQQLCRDRAAVVWLIGAPDAVRQSQVLNHAQRLYDDQRIALWRFDSDEYELMCGETPTVAQPETSAPPGQ</sequence>
<organism evidence="10 11">
    <name type="scientific">Alcaligenes ammonioxydans</name>
    <dbReference type="NCBI Taxonomy" id="2582914"/>
    <lineage>
        <taxon>Bacteria</taxon>
        <taxon>Pseudomonadati</taxon>
        <taxon>Pseudomonadota</taxon>
        <taxon>Betaproteobacteria</taxon>
        <taxon>Burkholderiales</taxon>
        <taxon>Alcaligenaceae</taxon>
        <taxon>Alcaligenes</taxon>
    </lineage>
</organism>
<evidence type="ECO:0000313" key="10">
    <source>
        <dbReference type="EMBL" id="QXX80637.1"/>
    </source>
</evidence>
<feature type="domain" description="Glycosyltransferase RgtA/B/C/D-like" evidence="9">
    <location>
        <begin position="70"/>
        <end position="235"/>
    </location>
</feature>
<reference evidence="10 11" key="1">
    <citation type="submission" date="2020-02" db="EMBL/GenBank/DDBJ databases">
        <title>Partial ammonium oxidation to N2 by heterotrophic bacteria.</title>
        <authorList>
            <person name="Wu M."/>
        </authorList>
    </citation>
    <scope>NUCLEOTIDE SEQUENCE [LARGE SCALE GENOMIC DNA]</scope>
    <source>
        <strain evidence="10 11">HO-1</strain>
    </source>
</reference>
<feature type="transmembrane region" description="Helical" evidence="8">
    <location>
        <begin position="12"/>
        <end position="35"/>
    </location>
</feature>
<evidence type="ECO:0000256" key="4">
    <source>
        <dbReference type="ARBA" id="ARBA00022679"/>
    </source>
</evidence>
<feature type="transmembrane region" description="Helical" evidence="8">
    <location>
        <begin position="192"/>
        <end position="207"/>
    </location>
</feature>
<evidence type="ECO:0000313" key="11">
    <source>
        <dbReference type="Proteomes" id="UP000826050"/>
    </source>
</evidence>